<organism evidence="1 2">
    <name type="scientific">Trichomalopsis sarcophagae</name>
    <dbReference type="NCBI Taxonomy" id="543379"/>
    <lineage>
        <taxon>Eukaryota</taxon>
        <taxon>Metazoa</taxon>
        <taxon>Ecdysozoa</taxon>
        <taxon>Arthropoda</taxon>
        <taxon>Hexapoda</taxon>
        <taxon>Insecta</taxon>
        <taxon>Pterygota</taxon>
        <taxon>Neoptera</taxon>
        <taxon>Endopterygota</taxon>
        <taxon>Hymenoptera</taxon>
        <taxon>Apocrita</taxon>
        <taxon>Proctotrupomorpha</taxon>
        <taxon>Chalcidoidea</taxon>
        <taxon>Pteromalidae</taxon>
        <taxon>Pteromalinae</taxon>
        <taxon>Trichomalopsis</taxon>
    </lineage>
</organism>
<dbReference type="EMBL" id="NNAY01000267">
    <property type="protein sequence ID" value="OXU29611.1"/>
    <property type="molecule type" value="Genomic_DNA"/>
</dbReference>
<gene>
    <name evidence="1" type="ORF">TSAR_002114</name>
</gene>
<sequence length="169" mass="19051">MKLVGGASLDKLENETNIANITAYFDSKLFEYDLSTIQPIIIARNAWLNDDSIDAFLNIVQEEHPQFKVHAQGNDVLDNKMVIQYAYMIPNYTGGKPVKQEKHYILQRFPSILECDINFVDIVTKQPDRYECGVYSAALLTCLILGGDPSKILQCRRVTPFPIAATGHN</sequence>
<evidence type="ECO:0000313" key="2">
    <source>
        <dbReference type="Proteomes" id="UP000215335"/>
    </source>
</evidence>
<dbReference type="InterPro" id="IPR038765">
    <property type="entry name" value="Papain-like_cys_pep_sf"/>
</dbReference>
<dbReference type="SUPFAM" id="SSF54001">
    <property type="entry name" value="Cysteine proteinases"/>
    <property type="match status" value="1"/>
</dbReference>
<proteinExistence type="predicted"/>
<keyword evidence="2" id="KW-1185">Reference proteome</keyword>
<protein>
    <submittedName>
        <fullName evidence="1">Uncharacterized protein</fullName>
    </submittedName>
</protein>
<dbReference type="AlphaFoldDB" id="A0A232FFS8"/>
<reference evidence="1 2" key="1">
    <citation type="journal article" date="2017" name="Curr. Biol.">
        <title>The Evolution of Venom by Co-option of Single-Copy Genes.</title>
        <authorList>
            <person name="Martinson E.O."/>
            <person name="Mrinalini"/>
            <person name="Kelkar Y.D."/>
            <person name="Chang C.H."/>
            <person name="Werren J.H."/>
        </authorList>
    </citation>
    <scope>NUCLEOTIDE SEQUENCE [LARGE SCALE GENOMIC DNA]</scope>
    <source>
        <strain evidence="1 2">Alberta</strain>
        <tissue evidence="1">Whole body</tissue>
    </source>
</reference>
<evidence type="ECO:0000313" key="1">
    <source>
        <dbReference type="EMBL" id="OXU29611.1"/>
    </source>
</evidence>
<name>A0A232FFS8_9HYME</name>
<dbReference type="Proteomes" id="UP000215335">
    <property type="component" value="Unassembled WGS sequence"/>
</dbReference>
<accession>A0A232FFS8</accession>
<comment type="caution">
    <text evidence="1">The sequence shown here is derived from an EMBL/GenBank/DDBJ whole genome shotgun (WGS) entry which is preliminary data.</text>
</comment>